<protein>
    <submittedName>
        <fullName evidence="1">Uncharacterized protein</fullName>
    </submittedName>
</protein>
<keyword evidence="2" id="KW-1185">Reference proteome</keyword>
<evidence type="ECO:0000313" key="2">
    <source>
        <dbReference type="Proteomes" id="UP001157502"/>
    </source>
</evidence>
<reference evidence="1" key="1">
    <citation type="submission" date="2021-05" db="EMBL/GenBank/DDBJ databases">
        <authorList>
            <person name="Pan Q."/>
            <person name="Jouanno E."/>
            <person name="Zahm M."/>
            <person name="Klopp C."/>
            <person name="Cabau C."/>
            <person name="Louis A."/>
            <person name="Berthelot C."/>
            <person name="Parey E."/>
            <person name="Roest Crollius H."/>
            <person name="Montfort J."/>
            <person name="Robinson-Rechavi M."/>
            <person name="Bouchez O."/>
            <person name="Lampietro C."/>
            <person name="Lopez Roques C."/>
            <person name="Donnadieu C."/>
            <person name="Postlethwait J."/>
            <person name="Bobe J."/>
            <person name="Dillon D."/>
            <person name="Chandos A."/>
            <person name="von Hippel F."/>
            <person name="Guiguen Y."/>
        </authorList>
    </citation>
    <scope>NUCLEOTIDE SEQUENCE</scope>
    <source>
        <strain evidence="1">YG-Jan2019</strain>
    </source>
</reference>
<accession>A0ACC2F6J3</accession>
<gene>
    <name evidence="1" type="ORF">DPEC_G00333900</name>
</gene>
<name>A0ACC2F6J3_DALPE</name>
<sequence length="66" mass="6883">MPKLLLGTGRPPDVYEGLQAAVRSMRSERRDLTPGVRGDGLSQAFGLDGRAGSRGGHGGSEEDDDG</sequence>
<dbReference type="EMBL" id="CM055760">
    <property type="protein sequence ID" value="KAJ7986971.1"/>
    <property type="molecule type" value="Genomic_DNA"/>
</dbReference>
<dbReference type="Proteomes" id="UP001157502">
    <property type="component" value="Chromosome 33"/>
</dbReference>
<proteinExistence type="predicted"/>
<organism evidence="1 2">
    <name type="scientific">Dallia pectoralis</name>
    <name type="common">Alaska blackfish</name>
    <dbReference type="NCBI Taxonomy" id="75939"/>
    <lineage>
        <taxon>Eukaryota</taxon>
        <taxon>Metazoa</taxon>
        <taxon>Chordata</taxon>
        <taxon>Craniata</taxon>
        <taxon>Vertebrata</taxon>
        <taxon>Euteleostomi</taxon>
        <taxon>Actinopterygii</taxon>
        <taxon>Neopterygii</taxon>
        <taxon>Teleostei</taxon>
        <taxon>Protacanthopterygii</taxon>
        <taxon>Esociformes</taxon>
        <taxon>Umbridae</taxon>
        <taxon>Dallia</taxon>
    </lineage>
</organism>
<evidence type="ECO:0000313" key="1">
    <source>
        <dbReference type="EMBL" id="KAJ7986971.1"/>
    </source>
</evidence>
<comment type="caution">
    <text evidence="1">The sequence shown here is derived from an EMBL/GenBank/DDBJ whole genome shotgun (WGS) entry which is preliminary data.</text>
</comment>